<evidence type="ECO:0000313" key="12">
    <source>
        <dbReference type="Proteomes" id="UP000184268"/>
    </source>
</evidence>
<evidence type="ECO:0000259" key="10">
    <source>
        <dbReference type="Pfam" id="PF13193"/>
    </source>
</evidence>
<dbReference type="AlphaFoldDB" id="A0A1M5YT54"/>
<dbReference type="Gene3D" id="3.40.50.12780">
    <property type="entry name" value="N-terminal domain of ligase-like"/>
    <property type="match status" value="1"/>
</dbReference>
<keyword evidence="12" id="KW-1185">Reference proteome</keyword>
<protein>
    <recommendedName>
        <fullName evidence="7">Long-chain-fatty-acid--CoA ligase</fullName>
        <ecNumber evidence="6">6.2.1.3</ecNumber>
    </recommendedName>
    <alternativeName>
        <fullName evidence="8">Long-chain acyl-CoA synthetase</fullName>
    </alternativeName>
</protein>
<sequence length="525" mass="56850">MSYDHPVELTAATELARMITDTCEQYGDKPAFSALGYTLSFTEVERYTRAFAAYLQQHTELQPGDRIAVCLPNLLQFPIAAFGALRAGLVLVNTNPLYTGREMAHQWRDSGAKALVILSDLADRAASILDQTEIQWVITTTALDFHQSTPAAGSIPGALSMMTLLTDGADLPFHPPVLGPDSLASLQYTGGTTGVAKGAMLTHANLLGNARQVLARLGDTCRKGEEVFVVPLPLYHIYAFTVNLVTFFARGSLNVLIPNPRDLPAFVEQIRPFKVTGMAGLNTLFIGLCRLEAFRQLDLSSLKLTISGGTALTSTAANLWQHTTGCTVSEGYGLSETSPVVCLNPIGQERLGTIGTGLIDTELKVINDKGDTVAGGEEGELCVRGPQVMQGYWQMPEETANVLDAEGWLKTGDIATLDRDGFVTIVDRKKDMIIVSGFNVYPNEVEEILTQAPGVLEAAVVGEPDKRTGETVVAYVVSEAELDVAQLKAFCKERLTGYKQPRRFVKVEALPKSTVGKVLRRELRG</sequence>
<organism evidence="11 12">
    <name type="scientific">Ferrimonas marina</name>
    <dbReference type="NCBI Taxonomy" id="299255"/>
    <lineage>
        <taxon>Bacteria</taxon>
        <taxon>Pseudomonadati</taxon>
        <taxon>Pseudomonadota</taxon>
        <taxon>Gammaproteobacteria</taxon>
        <taxon>Alteromonadales</taxon>
        <taxon>Ferrimonadaceae</taxon>
        <taxon>Ferrimonas</taxon>
    </lineage>
</organism>
<evidence type="ECO:0000256" key="4">
    <source>
        <dbReference type="ARBA" id="ARBA00022598"/>
    </source>
</evidence>
<dbReference type="GO" id="GO:0004467">
    <property type="term" value="F:long-chain fatty acid-CoA ligase activity"/>
    <property type="evidence" value="ECO:0007669"/>
    <property type="project" value="UniProtKB-EC"/>
</dbReference>
<dbReference type="FunFam" id="3.40.50.12780:FF:000003">
    <property type="entry name" value="Long-chain-fatty-acid--CoA ligase FadD"/>
    <property type="match status" value="1"/>
</dbReference>
<dbReference type="PANTHER" id="PTHR43767:SF8">
    <property type="entry name" value="LONG-CHAIN-FATTY-ACID--COA LIGASE"/>
    <property type="match status" value="1"/>
</dbReference>
<evidence type="ECO:0000256" key="8">
    <source>
        <dbReference type="ARBA" id="ARBA00042773"/>
    </source>
</evidence>
<dbReference type="STRING" id="299255.SAMN02745129_4383"/>
<proteinExistence type="inferred from homology"/>
<evidence type="ECO:0000259" key="9">
    <source>
        <dbReference type="Pfam" id="PF00501"/>
    </source>
</evidence>
<feature type="domain" description="AMP-dependent synthetase/ligase" evidence="9">
    <location>
        <begin position="21"/>
        <end position="393"/>
    </location>
</feature>
<keyword evidence="4" id="KW-0436">Ligase</keyword>
<dbReference type="CDD" id="cd05936">
    <property type="entry name" value="FC-FACS_FadD_like"/>
    <property type="match status" value="1"/>
</dbReference>
<evidence type="ECO:0000256" key="6">
    <source>
        <dbReference type="ARBA" id="ARBA00026121"/>
    </source>
</evidence>
<dbReference type="OrthoDB" id="9803968at2"/>
<comment type="pathway">
    <text evidence="2">Lipid metabolism; fatty acid beta-oxidation.</text>
</comment>
<dbReference type="Proteomes" id="UP000184268">
    <property type="component" value="Unassembled WGS sequence"/>
</dbReference>
<dbReference type="Pfam" id="PF13193">
    <property type="entry name" value="AMP-binding_C"/>
    <property type="match status" value="1"/>
</dbReference>
<dbReference type="Gene3D" id="3.30.300.30">
    <property type="match status" value="1"/>
</dbReference>
<dbReference type="SUPFAM" id="SSF56801">
    <property type="entry name" value="Acetyl-CoA synthetase-like"/>
    <property type="match status" value="1"/>
</dbReference>
<evidence type="ECO:0000256" key="5">
    <source>
        <dbReference type="ARBA" id="ARBA00023136"/>
    </source>
</evidence>
<dbReference type="InterPro" id="IPR042099">
    <property type="entry name" value="ANL_N_sf"/>
</dbReference>
<comment type="similarity">
    <text evidence="3">Belongs to the ATP-dependent AMP-binding enzyme family.</text>
</comment>
<dbReference type="EMBL" id="FQXG01000008">
    <property type="protein sequence ID" value="SHI15010.1"/>
    <property type="molecule type" value="Genomic_DNA"/>
</dbReference>
<dbReference type="InterPro" id="IPR050237">
    <property type="entry name" value="ATP-dep_AMP-bd_enzyme"/>
</dbReference>
<name>A0A1M5YT54_9GAMM</name>
<dbReference type="InterPro" id="IPR045851">
    <property type="entry name" value="AMP-bd_C_sf"/>
</dbReference>
<evidence type="ECO:0000256" key="7">
    <source>
        <dbReference type="ARBA" id="ARBA00039545"/>
    </source>
</evidence>
<dbReference type="InterPro" id="IPR020845">
    <property type="entry name" value="AMP-binding_CS"/>
</dbReference>
<dbReference type="PROSITE" id="PS00455">
    <property type="entry name" value="AMP_BINDING"/>
    <property type="match status" value="1"/>
</dbReference>
<keyword evidence="5" id="KW-0472">Membrane</keyword>
<dbReference type="EC" id="6.2.1.3" evidence="6"/>
<dbReference type="GO" id="GO:0016020">
    <property type="term" value="C:membrane"/>
    <property type="evidence" value="ECO:0007669"/>
    <property type="project" value="UniProtKB-SubCell"/>
</dbReference>
<gene>
    <name evidence="11" type="ORF">SAMN02745129_4383</name>
</gene>
<dbReference type="InterPro" id="IPR025110">
    <property type="entry name" value="AMP-bd_C"/>
</dbReference>
<reference evidence="12" key="1">
    <citation type="submission" date="2016-11" db="EMBL/GenBank/DDBJ databases">
        <authorList>
            <person name="Varghese N."/>
            <person name="Submissions S."/>
        </authorList>
    </citation>
    <scope>NUCLEOTIDE SEQUENCE [LARGE SCALE GENOMIC DNA]</scope>
    <source>
        <strain evidence="12">DSM 16917</strain>
    </source>
</reference>
<evidence type="ECO:0000313" key="11">
    <source>
        <dbReference type="EMBL" id="SHI15010.1"/>
    </source>
</evidence>
<dbReference type="RefSeq" id="WP_067660087.1">
    <property type="nucleotide sequence ID" value="NZ_FQXG01000008.1"/>
</dbReference>
<evidence type="ECO:0000256" key="1">
    <source>
        <dbReference type="ARBA" id="ARBA00004170"/>
    </source>
</evidence>
<dbReference type="Pfam" id="PF00501">
    <property type="entry name" value="AMP-binding"/>
    <property type="match status" value="1"/>
</dbReference>
<comment type="subcellular location">
    <subcellularLocation>
        <location evidence="1">Membrane</location>
        <topology evidence="1">Peripheral membrane protein</topology>
    </subcellularLocation>
</comment>
<accession>A0A1M5YT54</accession>
<dbReference type="PANTHER" id="PTHR43767">
    <property type="entry name" value="LONG-CHAIN-FATTY-ACID--COA LIGASE"/>
    <property type="match status" value="1"/>
</dbReference>
<evidence type="ECO:0000256" key="2">
    <source>
        <dbReference type="ARBA" id="ARBA00005005"/>
    </source>
</evidence>
<evidence type="ECO:0000256" key="3">
    <source>
        <dbReference type="ARBA" id="ARBA00006432"/>
    </source>
</evidence>
<dbReference type="InterPro" id="IPR000873">
    <property type="entry name" value="AMP-dep_synth/lig_dom"/>
</dbReference>
<feature type="domain" description="AMP-binding enzyme C-terminal" evidence="10">
    <location>
        <begin position="444"/>
        <end position="517"/>
    </location>
</feature>